<dbReference type="PANTHER" id="PTHR36442:SF1">
    <property type="entry name" value="CYCLIC-DI-AMP PHOSPHODIESTERASE PGPH"/>
    <property type="match status" value="1"/>
</dbReference>
<feature type="transmembrane region" description="Helical" evidence="1">
    <location>
        <begin position="21"/>
        <end position="41"/>
    </location>
</feature>
<feature type="transmembrane region" description="Helical" evidence="1">
    <location>
        <begin position="94"/>
        <end position="111"/>
    </location>
</feature>
<keyword evidence="1" id="KW-0472">Membrane</keyword>
<keyword evidence="1" id="KW-0812">Transmembrane</keyword>
<organism evidence="3">
    <name type="scientific">marine sediment metagenome</name>
    <dbReference type="NCBI Taxonomy" id="412755"/>
    <lineage>
        <taxon>unclassified sequences</taxon>
        <taxon>metagenomes</taxon>
        <taxon>ecological metagenomes</taxon>
    </lineage>
</organism>
<dbReference type="EMBL" id="LAZR01064012">
    <property type="protein sequence ID" value="KKK58385.1"/>
    <property type="molecule type" value="Genomic_DNA"/>
</dbReference>
<gene>
    <name evidence="3" type="ORF">LCGC14_3044970</name>
</gene>
<proteinExistence type="predicted"/>
<feature type="transmembrane region" description="Helical" evidence="1">
    <location>
        <begin position="123"/>
        <end position="141"/>
    </location>
</feature>
<evidence type="ECO:0000256" key="1">
    <source>
        <dbReference type="SAM" id="Phobius"/>
    </source>
</evidence>
<evidence type="ECO:0000313" key="3">
    <source>
        <dbReference type="EMBL" id="KKK58385.1"/>
    </source>
</evidence>
<feature type="non-terminal residue" evidence="3">
    <location>
        <position position="239"/>
    </location>
</feature>
<accession>A0A0F8XBT0</accession>
<name>A0A0F8XBT0_9ZZZZ</name>
<dbReference type="InterPro" id="IPR052722">
    <property type="entry name" value="PgpH_phosphodiesterase"/>
</dbReference>
<feature type="transmembrane region" description="Helical" evidence="1">
    <location>
        <begin position="72"/>
        <end position="88"/>
    </location>
</feature>
<feature type="domain" description="Metal-dependent phosphohydrolase 7TM intracellular" evidence="2">
    <location>
        <begin position="2"/>
        <end position="183"/>
    </location>
</feature>
<reference evidence="3" key="1">
    <citation type="journal article" date="2015" name="Nature">
        <title>Complex archaea that bridge the gap between prokaryotes and eukaryotes.</title>
        <authorList>
            <person name="Spang A."/>
            <person name="Saw J.H."/>
            <person name="Jorgensen S.L."/>
            <person name="Zaremba-Niedzwiedzka K."/>
            <person name="Martijn J."/>
            <person name="Lind A.E."/>
            <person name="van Eijk R."/>
            <person name="Schleper C."/>
            <person name="Guy L."/>
            <person name="Ettema T.J."/>
        </authorList>
    </citation>
    <scope>NUCLEOTIDE SEQUENCE</scope>
</reference>
<comment type="caution">
    <text evidence="3">The sequence shown here is derived from an EMBL/GenBank/DDBJ whole genome shotgun (WGS) entry which is preliminary data.</text>
</comment>
<dbReference type="InterPro" id="IPR011621">
    <property type="entry name" value="Metal-dep_PHydrolase_7TM_intra"/>
</dbReference>
<dbReference type="Pfam" id="PF07698">
    <property type="entry name" value="7TM-7TMR_HD"/>
    <property type="match status" value="1"/>
</dbReference>
<dbReference type="PANTHER" id="PTHR36442">
    <property type="entry name" value="CYCLIC-DI-AMP PHOSPHODIESTERASE PGPH"/>
    <property type="match status" value="1"/>
</dbReference>
<evidence type="ECO:0000259" key="2">
    <source>
        <dbReference type="Pfam" id="PF07698"/>
    </source>
</evidence>
<keyword evidence="1" id="KW-1133">Transmembrane helix</keyword>
<dbReference type="AlphaFoldDB" id="A0A0F8XBT0"/>
<sequence length="239" mass="27228">MILYLRLEHSDILKSLKQLSLICTILILTFLFAKVMELIILKSFGNFFLIIKYPIIVPFAALLFSILFNRRLSLFFSCVLSIILNLVLTVEPPNAFLIINFVTSLIVIFSTQIMRKRTEVFEVCAKSMLGLIPVIFSVNFIKNRLFHMVIVEDMTSALIYLLIIAIMVVSLLPILEAIFDVLTDITLMEYMDPNNELLRRITLEVPGSYQHSLVLGNLSEAAAQKINANTLFCRVATLY</sequence>
<feature type="transmembrane region" description="Helical" evidence="1">
    <location>
        <begin position="47"/>
        <end position="67"/>
    </location>
</feature>
<feature type="transmembrane region" description="Helical" evidence="1">
    <location>
        <begin position="157"/>
        <end position="179"/>
    </location>
</feature>
<protein>
    <recommendedName>
        <fullName evidence="2">Metal-dependent phosphohydrolase 7TM intracellular domain-containing protein</fullName>
    </recommendedName>
</protein>